<keyword evidence="2" id="KW-1185">Reference proteome</keyword>
<accession>A0A183HDE9</accession>
<dbReference type="AlphaFoldDB" id="A0A183HDE9"/>
<organism evidence="3">
    <name type="scientific">Onchocerca flexuosa</name>
    <dbReference type="NCBI Taxonomy" id="387005"/>
    <lineage>
        <taxon>Eukaryota</taxon>
        <taxon>Metazoa</taxon>
        <taxon>Ecdysozoa</taxon>
        <taxon>Nematoda</taxon>
        <taxon>Chromadorea</taxon>
        <taxon>Rhabditida</taxon>
        <taxon>Spirurina</taxon>
        <taxon>Spiruromorpha</taxon>
        <taxon>Filarioidea</taxon>
        <taxon>Onchocercidae</taxon>
        <taxon>Onchocerca</taxon>
    </lineage>
</organism>
<gene>
    <name evidence="1" type="ORF">OFLC_LOCUS5510</name>
</gene>
<dbReference type="Proteomes" id="UP000267606">
    <property type="component" value="Unassembled WGS sequence"/>
</dbReference>
<evidence type="ECO:0000313" key="1">
    <source>
        <dbReference type="EMBL" id="VDO43408.1"/>
    </source>
</evidence>
<sequence length="136" mass="15553">SNSGTLPDELPYIITDPKSYIRAYATQTPAYTVMDSPRDAYQAVNNNYDNSERRIPIHNINKSYQFIKDLRDQSLTKTQRIANQHQQSQLRDLPAPQSMGSIYEQSGHLGRDQIDSLIRDMEWKLKTGIGAVFSFS</sequence>
<reference evidence="1 2" key="2">
    <citation type="submission" date="2018-11" db="EMBL/GenBank/DDBJ databases">
        <authorList>
            <consortium name="Pathogen Informatics"/>
        </authorList>
    </citation>
    <scope>NUCLEOTIDE SEQUENCE [LARGE SCALE GENOMIC DNA]</scope>
</reference>
<dbReference type="STRING" id="387005.A0A183HDE9"/>
<protein>
    <submittedName>
        <fullName evidence="3">ZM domain-containing protein</fullName>
    </submittedName>
</protein>
<dbReference type="EMBL" id="UZAJ01004773">
    <property type="protein sequence ID" value="VDO43408.1"/>
    <property type="molecule type" value="Genomic_DNA"/>
</dbReference>
<evidence type="ECO:0000313" key="3">
    <source>
        <dbReference type="WBParaSite" id="OFLC_0000551001-mRNA-1"/>
    </source>
</evidence>
<name>A0A183HDE9_9BILA</name>
<dbReference type="WBParaSite" id="OFLC_0000551001-mRNA-1">
    <property type="protein sequence ID" value="OFLC_0000551001-mRNA-1"/>
    <property type="gene ID" value="OFLC_0000551001"/>
</dbReference>
<evidence type="ECO:0000313" key="2">
    <source>
        <dbReference type="Proteomes" id="UP000267606"/>
    </source>
</evidence>
<reference evidence="3" key="1">
    <citation type="submission" date="2016-06" db="UniProtKB">
        <authorList>
            <consortium name="WormBaseParasite"/>
        </authorList>
    </citation>
    <scope>IDENTIFICATION</scope>
</reference>
<proteinExistence type="predicted"/>